<gene>
    <name evidence="1" type="ORF">PAC_03139</name>
</gene>
<dbReference type="STRING" id="576137.A0A1L7WKG9"/>
<protein>
    <submittedName>
        <fullName evidence="1">Uncharacterized protein</fullName>
    </submittedName>
</protein>
<evidence type="ECO:0000313" key="2">
    <source>
        <dbReference type="Proteomes" id="UP000184330"/>
    </source>
</evidence>
<keyword evidence="2" id="KW-1185">Reference proteome</keyword>
<proteinExistence type="predicted"/>
<accession>A0A1L7WKG9</accession>
<evidence type="ECO:0000313" key="1">
    <source>
        <dbReference type="EMBL" id="CZR53261.1"/>
    </source>
</evidence>
<organism evidence="1 2">
    <name type="scientific">Phialocephala subalpina</name>
    <dbReference type="NCBI Taxonomy" id="576137"/>
    <lineage>
        <taxon>Eukaryota</taxon>
        <taxon>Fungi</taxon>
        <taxon>Dikarya</taxon>
        <taxon>Ascomycota</taxon>
        <taxon>Pezizomycotina</taxon>
        <taxon>Leotiomycetes</taxon>
        <taxon>Helotiales</taxon>
        <taxon>Mollisiaceae</taxon>
        <taxon>Phialocephala</taxon>
        <taxon>Phialocephala fortinii species complex</taxon>
    </lineage>
</organism>
<dbReference type="OrthoDB" id="10025998at2759"/>
<dbReference type="EMBL" id="FJOG01000003">
    <property type="protein sequence ID" value="CZR53261.1"/>
    <property type="molecule type" value="Genomic_DNA"/>
</dbReference>
<reference evidence="1 2" key="1">
    <citation type="submission" date="2016-03" db="EMBL/GenBank/DDBJ databases">
        <authorList>
            <person name="Ploux O."/>
        </authorList>
    </citation>
    <scope>NUCLEOTIDE SEQUENCE [LARGE SCALE GENOMIC DNA]</scope>
    <source>
        <strain evidence="1 2">UAMH 11012</strain>
    </source>
</reference>
<dbReference type="Proteomes" id="UP000184330">
    <property type="component" value="Unassembled WGS sequence"/>
</dbReference>
<name>A0A1L7WKG9_9HELO</name>
<sequence length="337" mass="39144">MPPRHHHNNDPPREDRLVWQDIFLKFPNLRFDMLLSTPFETLFKTQWNINRNLGRFVSNPVAFRSVMACHEAFISGSFALQFFARTTWKESDLDIYVSEHPPERAAALGNHLIEREGYALDNTKGPETFQAYHDVDSMSKIISAVTRNTPIEVILGGFCTIAVVNVITWKLAYSIFPDATFREMKTYQLRPLNDYYEDEERVRSISSGGSRRIGDSLSWKIPLDTTGVTPGLPDHVLEFSIFGLSKHTPDPQLFDLEELTYMELMKLDEQSRPIDPQEFFRGELCRSSSQIHRDPPKSWTFFDDLIPEWFEAWQKRQAKMALEQPRLAEHNDMEVDP</sequence>
<dbReference type="AlphaFoldDB" id="A0A1L7WKG9"/>